<dbReference type="SUPFAM" id="SSF81321">
    <property type="entry name" value="Family A G protein-coupled receptor-like"/>
    <property type="match status" value="1"/>
</dbReference>
<reference evidence="11" key="1">
    <citation type="submission" date="2025-08" db="UniProtKB">
        <authorList>
            <consortium name="RefSeq"/>
        </authorList>
    </citation>
    <scope>IDENTIFICATION</scope>
</reference>
<comment type="subcellular location">
    <subcellularLocation>
        <location evidence="1">Membrane</location>
        <topology evidence="1">Multi-pass membrane protein</topology>
    </subcellularLocation>
</comment>
<keyword evidence="3 8" id="KW-1133">Transmembrane helix</keyword>
<dbReference type="GeneID" id="101350032"/>
<dbReference type="InParanoid" id="A0A2Y9G2I0"/>
<dbReference type="Pfam" id="PF13853">
    <property type="entry name" value="7tm_4"/>
    <property type="match status" value="1"/>
</dbReference>
<keyword evidence="2 8" id="KW-0812">Transmembrane</keyword>
<dbReference type="InterPro" id="IPR000725">
    <property type="entry name" value="Olfact_rcpt"/>
</dbReference>
<dbReference type="KEGG" id="tmu:101350032"/>
<dbReference type="PANTHER" id="PTHR48018">
    <property type="entry name" value="OLFACTORY RECEPTOR"/>
    <property type="match status" value="1"/>
</dbReference>
<evidence type="ECO:0000256" key="5">
    <source>
        <dbReference type="ARBA" id="ARBA00023136"/>
    </source>
</evidence>
<dbReference type="Gene3D" id="1.20.1070.10">
    <property type="entry name" value="Rhodopsin 7-helix transmembrane proteins"/>
    <property type="match status" value="1"/>
</dbReference>
<feature type="domain" description="G-protein coupled receptors family 1 profile" evidence="9">
    <location>
        <begin position="41"/>
        <end position="224"/>
    </location>
</feature>
<evidence type="ECO:0000259" key="9">
    <source>
        <dbReference type="PROSITE" id="PS50262"/>
    </source>
</evidence>
<evidence type="ECO:0000256" key="3">
    <source>
        <dbReference type="ARBA" id="ARBA00022989"/>
    </source>
</evidence>
<evidence type="ECO:0000313" key="10">
    <source>
        <dbReference type="Proteomes" id="UP000248480"/>
    </source>
</evidence>
<accession>A0A2Y9G2I0</accession>
<dbReference type="GO" id="GO:0016020">
    <property type="term" value="C:membrane"/>
    <property type="evidence" value="ECO:0007669"/>
    <property type="project" value="UniProtKB-SubCell"/>
</dbReference>
<evidence type="ECO:0000256" key="7">
    <source>
        <dbReference type="ARBA" id="ARBA00023224"/>
    </source>
</evidence>
<evidence type="ECO:0000256" key="8">
    <source>
        <dbReference type="SAM" id="Phobius"/>
    </source>
</evidence>
<gene>
    <name evidence="11" type="primary">LOC101350032</name>
</gene>
<keyword evidence="10" id="KW-1185">Reference proteome</keyword>
<evidence type="ECO:0000313" key="11">
    <source>
        <dbReference type="RefSeq" id="XP_012415375.2"/>
    </source>
</evidence>
<keyword evidence="6" id="KW-0675">Receptor</keyword>
<dbReference type="PRINTS" id="PR00245">
    <property type="entry name" value="OLFACTORYR"/>
</dbReference>
<dbReference type="STRING" id="127582.A0A2Y9G2I0"/>
<keyword evidence="4" id="KW-0297">G-protein coupled receptor</keyword>
<keyword evidence="7" id="KW-0807">Transducer</keyword>
<protein>
    <submittedName>
        <fullName evidence="11">Olfactory receptor 150-like</fullName>
    </submittedName>
</protein>
<dbReference type="InterPro" id="IPR017452">
    <property type="entry name" value="GPCR_Rhodpsn_7TM"/>
</dbReference>
<keyword evidence="5 8" id="KW-0472">Membrane</keyword>
<dbReference type="GO" id="GO:0004930">
    <property type="term" value="F:G protein-coupled receptor activity"/>
    <property type="evidence" value="ECO:0007669"/>
    <property type="project" value="UniProtKB-KW"/>
</dbReference>
<dbReference type="OrthoDB" id="9445355at2759"/>
<dbReference type="GO" id="GO:0004984">
    <property type="term" value="F:olfactory receptor activity"/>
    <property type="evidence" value="ECO:0007669"/>
    <property type="project" value="InterPro"/>
</dbReference>
<proteinExistence type="predicted"/>
<feature type="transmembrane region" description="Helical" evidence="8">
    <location>
        <begin position="101"/>
        <end position="119"/>
    </location>
</feature>
<evidence type="ECO:0000256" key="4">
    <source>
        <dbReference type="ARBA" id="ARBA00023040"/>
    </source>
</evidence>
<evidence type="ECO:0000256" key="6">
    <source>
        <dbReference type="ARBA" id="ARBA00023170"/>
    </source>
</evidence>
<dbReference type="AlphaFoldDB" id="A0A2Y9G2I0"/>
<evidence type="ECO:0000256" key="1">
    <source>
        <dbReference type="ARBA" id="ARBA00004141"/>
    </source>
</evidence>
<evidence type="ECO:0000256" key="2">
    <source>
        <dbReference type="ARBA" id="ARBA00022692"/>
    </source>
</evidence>
<sequence>MATRNHSMVTKLILAGLTEKPELQLPIFLWFLRTYEVTVVGNLGMFTLIELGSHLHTSRYYFLSSLSFTDLYYSTVITPKMLVHFVTEKNAISYPDCMTQLYFAFFIISECHMLVVMVYDRNVGMCNPMLYNVTVSYRVCSCLVIEVYKMGLIGATTHTGWMVRVVFYKDNINNHYFCDIFPLELSCSSTYINEVVHLCFSTFNVVAPTLTILGSYVSLIASVL</sequence>
<dbReference type="Proteomes" id="UP000248480">
    <property type="component" value="Unplaced"/>
</dbReference>
<organism evidence="10 11">
    <name type="scientific">Trichechus manatus latirostris</name>
    <name type="common">Florida manatee</name>
    <dbReference type="NCBI Taxonomy" id="127582"/>
    <lineage>
        <taxon>Eukaryota</taxon>
        <taxon>Metazoa</taxon>
        <taxon>Chordata</taxon>
        <taxon>Craniata</taxon>
        <taxon>Vertebrata</taxon>
        <taxon>Euteleostomi</taxon>
        <taxon>Mammalia</taxon>
        <taxon>Eutheria</taxon>
        <taxon>Afrotheria</taxon>
        <taxon>Sirenia</taxon>
        <taxon>Trichechidae</taxon>
        <taxon>Trichechus</taxon>
    </lineage>
</organism>
<feature type="transmembrane region" description="Helical" evidence="8">
    <location>
        <begin position="60"/>
        <end position="81"/>
    </location>
</feature>
<dbReference type="RefSeq" id="XP_012415375.2">
    <property type="nucleotide sequence ID" value="XM_012559921.2"/>
</dbReference>
<name>A0A2Y9G2I0_TRIMA</name>
<dbReference type="PROSITE" id="PS50262">
    <property type="entry name" value="G_PROTEIN_RECEP_F1_2"/>
    <property type="match status" value="1"/>
</dbReference>